<dbReference type="InterPro" id="IPR017957">
    <property type="entry name" value="P_trefoil_CS"/>
</dbReference>
<evidence type="ECO:0000256" key="1">
    <source>
        <dbReference type="ARBA" id="ARBA00004613"/>
    </source>
</evidence>
<dbReference type="Proteomes" id="UP001159427">
    <property type="component" value="Unassembled WGS sequence"/>
</dbReference>
<gene>
    <name evidence="6" type="ORF">PEVE_00044931</name>
</gene>
<comment type="subcellular location">
    <subcellularLocation>
        <location evidence="1">Secreted</location>
    </subcellularLocation>
</comment>
<comment type="caution">
    <text evidence="4">Lacks conserved residue(s) required for the propagation of feature annotation.</text>
</comment>
<keyword evidence="7" id="KW-1185">Reference proteome</keyword>
<evidence type="ECO:0000259" key="5">
    <source>
        <dbReference type="PROSITE" id="PS51448"/>
    </source>
</evidence>
<keyword evidence="3 4" id="KW-1015">Disulfide bond</keyword>
<dbReference type="PANTHER" id="PTHR13826:SF14">
    <property type="entry name" value="TREFOIL FACTOR 2"/>
    <property type="match status" value="1"/>
</dbReference>
<dbReference type="PANTHER" id="PTHR13826">
    <property type="entry name" value="INTESTINAL TREFOIL FACTOR-RELATED"/>
    <property type="match status" value="1"/>
</dbReference>
<feature type="disulfide bond" evidence="4">
    <location>
        <begin position="96"/>
        <end position="113"/>
    </location>
</feature>
<evidence type="ECO:0000256" key="3">
    <source>
        <dbReference type="ARBA" id="ARBA00023157"/>
    </source>
</evidence>
<dbReference type="Gene3D" id="4.10.110.10">
    <property type="entry name" value="Spasmolytic Protein, domain 1"/>
    <property type="match status" value="1"/>
</dbReference>
<dbReference type="InterPro" id="IPR044913">
    <property type="entry name" value="P_trefoil_dom_sf"/>
</dbReference>
<proteinExistence type="predicted"/>
<dbReference type="Pfam" id="PF00088">
    <property type="entry name" value="Trefoil"/>
    <property type="match status" value="1"/>
</dbReference>
<reference evidence="6 7" key="1">
    <citation type="submission" date="2022-05" db="EMBL/GenBank/DDBJ databases">
        <authorList>
            <consortium name="Genoscope - CEA"/>
            <person name="William W."/>
        </authorList>
    </citation>
    <scope>NUCLEOTIDE SEQUENCE [LARGE SCALE GENOMIC DNA]</scope>
</reference>
<dbReference type="SMART" id="SM00018">
    <property type="entry name" value="PD"/>
    <property type="match status" value="1"/>
</dbReference>
<dbReference type="EMBL" id="CALNXI010000097">
    <property type="protein sequence ID" value="CAH3018821.1"/>
    <property type="molecule type" value="Genomic_DNA"/>
</dbReference>
<evidence type="ECO:0000256" key="2">
    <source>
        <dbReference type="ARBA" id="ARBA00022525"/>
    </source>
</evidence>
<organism evidence="6 7">
    <name type="scientific">Porites evermanni</name>
    <dbReference type="NCBI Taxonomy" id="104178"/>
    <lineage>
        <taxon>Eukaryota</taxon>
        <taxon>Metazoa</taxon>
        <taxon>Cnidaria</taxon>
        <taxon>Anthozoa</taxon>
        <taxon>Hexacorallia</taxon>
        <taxon>Scleractinia</taxon>
        <taxon>Fungiina</taxon>
        <taxon>Poritidae</taxon>
        <taxon>Porites</taxon>
    </lineage>
</organism>
<dbReference type="PROSITE" id="PS51448">
    <property type="entry name" value="P_TREFOIL_2"/>
    <property type="match status" value="2"/>
</dbReference>
<feature type="domain" description="P-type" evidence="5">
    <location>
        <begin position="1"/>
        <end position="24"/>
    </location>
</feature>
<feature type="disulfide bond" evidence="4">
    <location>
        <begin position="86"/>
        <end position="101"/>
    </location>
</feature>
<name>A0ABN8LP29_9CNID</name>
<dbReference type="SUPFAM" id="SSF57492">
    <property type="entry name" value="Trefoil"/>
    <property type="match status" value="1"/>
</dbReference>
<comment type="caution">
    <text evidence="6">The sequence shown here is derived from an EMBL/GenBank/DDBJ whole genome shotgun (WGS) entry which is preliminary data.</text>
</comment>
<feature type="disulfide bond" evidence="4">
    <location>
        <begin position="76"/>
        <end position="102"/>
    </location>
</feature>
<dbReference type="CDD" id="cd00111">
    <property type="entry name" value="Trefoil"/>
    <property type="match status" value="1"/>
</dbReference>
<accession>A0ABN8LP29</accession>
<keyword evidence="2" id="KW-0964">Secreted</keyword>
<evidence type="ECO:0000256" key="4">
    <source>
        <dbReference type="PROSITE-ProRule" id="PRU00779"/>
    </source>
</evidence>
<sequence length="179" mass="19938">MHKGTCLKRGCCWDDSTSSCYAKPGTCTILNVTRICLCGVRQLISSDMEVSIVAYEYGWNPYRCRNRLTGIPDELCPIEPSKRKQCGSDDITKKQCLRRSCCWDDIVPGATKCFEQPEPASGCLVGPYIHDDILGVCRRICHLDERPAEDGTGMCRSAENCCEKDSRKSHGSFVNISVL</sequence>
<evidence type="ECO:0000313" key="6">
    <source>
        <dbReference type="EMBL" id="CAH3018821.1"/>
    </source>
</evidence>
<evidence type="ECO:0000313" key="7">
    <source>
        <dbReference type="Proteomes" id="UP001159427"/>
    </source>
</evidence>
<dbReference type="PROSITE" id="PS00025">
    <property type="entry name" value="P_TREFOIL_1"/>
    <property type="match status" value="1"/>
</dbReference>
<protein>
    <recommendedName>
        <fullName evidence="5">P-type domain-containing protein</fullName>
    </recommendedName>
</protein>
<dbReference type="InterPro" id="IPR017994">
    <property type="entry name" value="P_trefoil_chordata"/>
</dbReference>
<feature type="domain" description="P-type" evidence="5">
    <location>
        <begin position="74"/>
        <end position="117"/>
    </location>
</feature>
<dbReference type="InterPro" id="IPR000519">
    <property type="entry name" value="P_trefoil_dom"/>
</dbReference>